<evidence type="ECO:0000256" key="2">
    <source>
        <dbReference type="ARBA" id="ARBA00004892"/>
    </source>
</evidence>
<dbReference type="InterPro" id="IPR003766">
    <property type="entry name" value="Uronate_isomerase"/>
</dbReference>
<comment type="pathway">
    <text evidence="2">Carbohydrate metabolism; pentose and glucuronate interconversion.</text>
</comment>
<reference evidence="8" key="1">
    <citation type="journal article" date="2019" name="Int. J. Syst. Evol. Microbiol.">
        <title>The Global Catalogue of Microorganisms (GCM) 10K type strain sequencing project: providing services to taxonomists for standard genome sequencing and annotation.</title>
        <authorList>
            <consortium name="The Broad Institute Genomics Platform"/>
            <consortium name="The Broad Institute Genome Sequencing Center for Infectious Disease"/>
            <person name="Wu L."/>
            <person name="Ma J."/>
        </authorList>
    </citation>
    <scope>NUCLEOTIDE SEQUENCE [LARGE SCALE GENOMIC DNA]</scope>
    <source>
        <strain evidence="8">NBRC 108565</strain>
    </source>
</reference>
<dbReference type="PANTHER" id="PTHR30068:SF4">
    <property type="entry name" value="URONATE ISOMERASE"/>
    <property type="match status" value="1"/>
</dbReference>
<dbReference type="Proteomes" id="UP001321475">
    <property type="component" value="Chromosome"/>
</dbReference>
<dbReference type="SUPFAM" id="SSF51556">
    <property type="entry name" value="Metallo-dependent hydrolases"/>
    <property type="match status" value="1"/>
</dbReference>
<accession>A0ABM8G2I5</accession>
<proteinExistence type="inferred from homology"/>
<evidence type="ECO:0000256" key="5">
    <source>
        <dbReference type="ARBA" id="ARBA00020555"/>
    </source>
</evidence>
<dbReference type="Pfam" id="PF02614">
    <property type="entry name" value="UxaC"/>
    <property type="match status" value="1"/>
</dbReference>
<keyword evidence="8" id="KW-1185">Reference proteome</keyword>
<evidence type="ECO:0000313" key="8">
    <source>
        <dbReference type="Proteomes" id="UP001321475"/>
    </source>
</evidence>
<dbReference type="EMBL" id="AP027729">
    <property type="protein sequence ID" value="BDZ42326.1"/>
    <property type="molecule type" value="Genomic_DNA"/>
</dbReference>
<comment type="catalytic activity">
    <reaction evidence="1">
        <text>D-glucuronate = D-fructuronate</text>
        <dbReference type="Rhea" id="RHEA:13049"/>
        <dbReference type="ChEBI" id="CHEBI:58720"/>
        <dbReference type="ChEBI" id="CHEBI:59863"/>
        <dbReference type="EC" id="5.3.1.12"/>
    </reaction>
</comment>
<evidence type="ECO:0000256" key="4">
    <source>
        <dbReference type="ARBA" id="ARBA00012546"/>
    </source>
</evidence>
<evidence type="ECO:0000256" key="6">
    <source>
        <dbReference type="ARBA" id="ARBA00023235"/>
    </source>
</evidence>
<evidence type="ECO:0000313" key="7">
    <source>
        <dbReference type="EMBL" id="BDZ42326.1"/>
    </source>
</evidence>
<organism evidence="7 8">
    <name type="scientific">Paraoerskovia sediminicola</name>
    <dbReference type="NCBI Taxonomy" id="1138587"/>
    <lineage>
        <taxon>Bacteria</taxon>
        <taxon>Bacillati</taxon>
        <taxon>Actinomycetota</taxon>
        <taxon>Actinomycetes</taxon>
        <taxon>Micrococcales</taxon>
        <taxon>Cellulomonadaceae</taxon>
        <taxon>Paraoerskovia</taxon>
    </lineage>
</organism>
<evidence type="ECO:0000256" key="1">
    <source>
        <dbReference type="ARBA" id="ARBA00001165"/>
    </source>
</evidence>
<dbReference type="InterPro" id="IPR032466">
    <property type="entry name" value="Metal_Hydrolase"/>
</dbReference>
<comment type="similarity">
    <text evidence="3">Belongs to the metallo-dependent hydrolases superfamily. Uronate isomerase family.</text>
</comment>
<protein>
    <recommendedName>
        <fullName evidence="5">Uronate isomerase</fullName>
        <ecNumber evidence="4">5.3.1.12</ecNumber>
    </recommendedName>
</protein>
<sequence>MSTKTPALRLHPDRLLPADPALRTMARHIYDSVRDLPIVSPHGHVDPRTILDDEPFGDPTALFVTPDHYVTRLLHASGVPLDELGVAQGPLDEASARRAWHHLCSRWDVFRGTPVRYWLESELAEIFDVAVRPSAPTSDLIYDQVQARLAQPQFRPRALFQRFGIEVLATTDDPVDDLAVHAKIGADDSFPGRVVPTFRPDRHLEVAAPGWVAAVDALEASSGVGTGTYRGWVAAMEDRREYFRAHGAVSTDHSHVDVGSEPLGGGDAERIYAAARAGTVTAAEGLLCAATCSSRWPAWPRTTA</sequence>
<gene>
    <name evidence="7" type="ORF">GCM10025865_16250</name>
</gene>
<dbReference type="Gene3D" id="3.20.20.140">
    <property type="entry name" value="Metal-dependent hydrolases"/>
    <property type="match status" value="2"/>
</dbReference>
<keyword evidence="6" id="KW-0413">Isomerase</keyword>
<evidence type="ECO:0000256" key="3">
    <source>
        <dbReference type="ARBA" id="ARBA00008397"/>
    </source>
</evidence>
<dbReference type="PANTHER" id="PTHR30068">
    <property type="entry name" value="URONATE ISOMERASE"/>
    <property type="match status" value="1"/>
</dbReference>
<name>A0ABM8G2I5_9CELL</name>
<dbReference type="EC" id="5.3.1.12" evidence="4"/>